<evidence type="ECO:0000313" key="1">
    <source>
        <dbReference type="EMBL" id="KAH9485574.1"/>
    </source>
</evidence>
<dbReference type="EMBL" id="JAFIQS020000002">
    <property type="protein sequence ID" value="KAH9485574.1"/>
    <property type="molecule type" value="Genomic_DNA"/>
</dbReference>
<accession>A0ACB8HCL5</accession>
<gene>
    <name evidence="1" type="ORF">JR316_0002484</name>
</gene>
<sequence>MSPKKSLTATNLAIYQQLDCDLYIHNVYNDTGSSGPHAATASPSELSKAHFKRGLDWEAYLYSWLDASQLLLKVPSVPLDGPSSLLENILADDRKHFFITGLSFWPPKAGLADRFSSFRNEPLTFGLAKPDLLEIKQTDTGIYWRVIDAKASKHVKTSHHIQIYFYTLCLNYLLTQPHFRNADSAGIWLAPQDGFDVFPPSMDDIKTITISLLSPTLDTLLFRDLPKIISKPVERVKWHYNPLCRGCRFESECRPRAQAQGELGSMPNISIDDAKTLQDLLRISRVSSIPNSGVRLPDIEELHQLVGNTTKFETIAKSSPIIVKRAKHILGLPKKTRMQNVAAYSPAIEAVRRNNVQVSQLPEDVAKKDVAIVLSVVNDPSSPNSNGDYFCVTTHCKIANIVLPTSILCSASAIIVELAGLLRLVDAVLKDCGSPCTSQFYVWSSSEQSLLQTHIINAALTSTSNDQDIRMCIGALAQGASLLQTTFQPILLSGALLKFLGKGKLLKAEYKACLERMGLSSEGTVEILKKRVDNEVRRLQESTAPGYQQRRKELGQLPRVVVLKKEIERQLALPIPGYWDLPECISILLPGAEACPSEEQIFAAYKDPRDAHELGKLLLRRNTCVFYLLNELRNRALSTNGTSLLVNDAKILSTQFMDLCRETHIRKLFFMQQFEVLTKLSELWQARIDACPEAPTLEFCNVIQGINGVEYVFRLVSGAVDVPSSDRDYAFYDKLLVLDTPGVSGMEDSVPVEALFDDLGVSGLVFPLNRYTRASWYQQHGRVQNELLLADVRNVYADRDRPHTLVSLRTWGTATMKFEKGAIYRLSPRLIDFNTAKVLSSLFEIDLHWGSEEEFYEDDNSHPHRDIPFLQLIVEPTSLGKVAVARHYVKIEREIQKLFRDLKDLGNSVAGTLVLKASQHTATQRILSNRLSVIWGPPGTGKTYTISLSLLRLIEVERRQCGPQQKVVFVTAVTHAAIEACRNKLVHLMDAYRSIDDLPSKWLDDVKIEVVSKGSDHPAPSKCGSNVQIYAGTIYQLYNFTKKCSIQVDCLIIDEAGQISLGSISLVLRSLSPHGRIIIAGDSEQLAPILSGQYPLLKSNVLFGSVLDCIMFSKSATAFAEKSRSSLPSSDDDADMTSTQGTIVQLIENFRLNPDLGEFVSTIYSRQFKPQKFQARQLAAALGTLAEGGCQYPNPSVQQNITSAVQKFFVALSDVMLRRPQSVLAEPEVHSINPFALLKGTSQLAVAHRPVSLSLIQLRSWSAHTPLIPYELHVHGEAAVAASLVASLQKCCPNDDIFVATPHRIQREAVKAALTRANSQLPMDVAFEKMHLASGDRKPNVIVDTIERLQGSEAAFVIWMAVVHHCDPVFFVFKERYKIAQFLNDATSFEYERHAKDTRPNGEVYHEVSSSSDTEVRNAHTIATSEPSGCSPNSTTLASSDDIQWFLAFTCIIMVLLGFLGFTNFSRSLPLNDKLLHFLCFCIATIVFYFIVDVEESSRRIWFWRYSGLIFTTITCGFFGGIMSEVVQSALPYKVFDWGDIFANLLGSTLGLVVAYYLERYYRHRREARKALLLSKQNNQHLFVQQIARLYRPISSSYSDLEEDEEDIDSTQLLPTHNGHTQAKHAGKSTRLTDVWDEREELFDIGDGDDENDQSQLQVGHSLQRPEMPRIVISHL</sequence>
<proteinExistence type="predicted"/>
<organism evidence="1 2">
    <name type="scientific">Psilocybe cubensis</name>
    <name type="common">Psychedelic mushroom</name>
    <name type="synonym">Stropharia cubensis</name>
    <dbReference type="NCBI Taxonomy" id="181762"/>
    <lineage>
        <taxon>Eukaryota</taxon>
        <taxon>Fungi</taxon>
        <taxon>Dikarya</taxon>
        <taxon>Basidiomycota</taxon>
        <taxon>Agaricomycotina</taxon>
        <taxon>Agaricomycetes</taxon>
        <taxon>Agaricomycetidae</taxon>
        <taxon>Agaricales</taxon>
        <taxon>Agaricineae</taxon>
        <taxon>Strophariaceae</taxon>
        <taxon>Psilocybe</taxon>
    </lineage>
</organism>
<reference evidence="1" key="1">
    <citation type="submission" date="2021-10" db="EMBL/GenBank/DDBJ databases">
        <title>Psilocybe cubensis genome.</title>
        <authorList>
            <person name="Mckernan K.J."/>
            <person name="Crawford S."/>
            <person name="Trippe A."/>
            <person name="Kane L.T."/>
            <person name="Mclaughlin S."/>
        </authorList>
    </citation>
    <scope>NUCLEOTIDE SEQUENCE</scope>
    <source>
        <strain evidence="1">MGC-MH-2018</strain>
    </source>
</reference>
<keyword evidence="2" id="KW-1185">Reference proteome</keyword>
<comment type="caution">
    <text evidence="1">The sequence shown here is derived from an EMBL/GenBank/DDBJ whole genome shotgun (WGS) entry which is preliminary data.</text>
</comment>
<dbReference type="Proteomes" id="UP000664032">
    <property type="component" value="Unassembled WGS sequence"/>
</dbReference>
<protein>
    <submittedName>
        <fullName evidence="1">Uncharacterized protein</fullName>
    </submittedName>
</protein>
<evidence type="ECO:0000313" key="2">
    <source>
        <dbReference type="Proteomes" id="UP000664032"/>
    </source>
</evidence>
<name>A0ACB8HCL5_PSICU</name>